<dbReference type="PROSITE" id="PS00191">
    <property type="entry name" value="CYTOCHROME_B5_1"/>
    <property type="match status" value="1"/>
</dbReference>
<proteinExistence type="inferred from homology"/>
<keyword evidence="5" id="KW-0249">Electron transport</keyword>
<keyword evidence="3 9" id="KW-0812">Transmembrane</keyword>
<dbReference type="PANTHER" id="PTHR19359">
    <property type="entry name" value="CYTOCHROME B5"/>
    <property type="match status" value="1"/>
</dbReference>
<evidence type="ECO:0000259" key="11">
    <source>
        <dbReference type="PROSITE" id="PS50255"/>
    </source>
</evidence>
<evidence type="ECO:0000256" key="3">
    <source>
        <dbReference type="ARBA" id="ARBA00022692"/>
    </source>
</evidence>
<evidence type="ECO:0000256" key="6">
    <source>
        <dbReference type="ARBA" id="ARBA00023004"/>
    </source>
</evidence>
<dbReference type="PRINTS" id="PR00363">
    <property type="entry name" value="CYTOCHROMEB5"/>
</dbReference>
<dbReference type="PROSITE" id="PS50255">
    <property type="entry name" value="CYTOCHROME_B5_2"/>
    <property type="match status" value="1"/>
</dbReference>
<evidence type="ECO:0000313" key="12">
    <source>
        <dbReference type="Ensembl" id="ENSPNYP00000017595.1"/>
    </source>
</evidence>
<dbReference type="Ensembl" id="ENSPNYT00000018030.1">
    <property type="protein sequence ID" value="ENSPNYP00000017595.1"/>
    <property type="gene ID" value="ENSPNYG00000013316.1"/>
</dbReference>
<evidence type="ECO:0000256" key="10">
    <source>
        <dbReference type="SAM" id="MobiDB-lite"/>
    </source>
</evidence>
<dbReference type="GeneTree" id="ENSGT00940000155584"/>
<dbReference type="OrthoDB" id="260519at2759"/>
<dbReference type="SMART" id="SM01117">
    <property type="entry name" value="Cyt-b5"/>
    <property type="match status" value="1"/>
</dbReference>
<keyword evidence="4 9" id="KW-0479">Metal-binding</keyword>
<dbReference type="Proteomes" id="UP000695023">
    <property type="component" value="Unplaced"/>
</dbReference>
<name>A0A3B4G3Z7_9CICH</name>
<dbReference type="RefSeq" id="XP_005741652.1">
    <property type="nucleotide sequence ID" value="XM_005741595.2"/>
</dbReference>
<evidence type="ECO:0000256" key="1">
    <source>
        <dbReference type="ARBA" id="ARBA00004370"/>
    </source>
</evidence>
<evidence type="ECO:0000313" key="13">
    <source>
        <dbReference type="Proteomes" id="UP000695023"/>
    </source>
</evidence>
<comment type="subcellular location">
    <subcellularLocation>
        <location evidence="1">Membrane</location>
    </subcellularLocation>
</comment>
<reference evidence="14" key="2">
    <citation type="submission" date="2025-04" db="UniProtKB">
        <authorList>
            <consortium name="RefSeq"/>
        </authorList>
    </citation>
    <scope>IDENTIFICATION</scope>
</reference>
<evidence type="ECO:0000256" key="8">
    <source>
        <dbReference type="ARBA" id="ARBA00038168"/>
    </source>
</evidence>
<gene>
    <name evidence="14" type="primary">LOC102215764</name>
</gene>
<keyword evidence="5" id="KW-0813">Transport</keyword>
<dbReference type="InterPro" id="IPR036400">
    <property type="entry name" value="Cyt_B5-like_heme/steroid_sf"/>
</dbReference>
<dbReference type="GO" id="GO:0046872">
    <property type="term" value="F:metal ion binding"/>
    <property type="evidence" value="ECO:0007669"/>
    <property type="project" value="UniProtKB-UniRule"/>
</dbReference>
<sequence>MGLENKENLTNANSEAGNSSVEQNCETVDDGVKCYTLEDVRVHNMSNDTWLIIHDKVYDISSFLEEHPGGEEVLLEQAGADATESFEDVGHSSDAREMLQQYYIGELHEDDRKKDTAKKAEVAKSEGSSSSWAIWLLPAVAVVVIGIVYRYFIFEQRSS</sequence>
<dbReference type="InterPro" id="IPR050668">
    <property type="entry name" value="Cytochrome_b5"/>
</dbReference>
<dbReference type="PANTHER" id="PTHR19359:SF95">
    <property type="entry name" value="CYTOCHROME B5 TYPE B"/>
    <property type="match status" value="1"/>
</dbReference>
<dbReference type="SUPFAM" id="SSF55856">
    <property type="entry name" value="Cytochrome b5-like heme/steroid binding domain"/>
    <property type="match status" value="1"/>
</dbReference>
<feature type="domain" description="Cytochrome b5 heme-binding" evidence="11">
    <location>
        <begin position="32"/>
        <end position="108"/>
    </location>
</feature>
<feature type="compositionally biased region" description="Polar residues" evidence="10">
    <location>
        <begin position="8"/>
        <end position="24"/>
    </location>
</feature>
<dbReference type="InterPro" id="IPR001199">
    <property type="entry name" value="Cyt_B5-like_heme/steroid-bd"/>
</dbReference>
<reference evidence="12" key="1">
    <citation type="submission" date="2023-09" db="UniProtKB">
        <authorList>
            <consortium name="Ensembl"/>
        </authorList>
    </citation>
    <scope>IDENTIFICATION</scope>
</reference>
<evidence type="ECO:0000313" key="14">
    <source>
        <dbReference type="RefSeq" id="XP_005741652.1"/>
    </source>
</evidence>
<evidence type="ECO:0000256" key="9">
    <source>
        <dbReference type="RuleBase" id="RU362121"/>
    </source>
</evidence>
<feature type="region of interest" description="Disordered" evidence="10">
    <location>
        <begin position="1"/>
        <end position="24"/>
    </location>
</feature>
<dbReference type="InterPro" id="IPR018506">
    <property type="entry name" value="Cyt_B5_heme-BS"/>
</dbReference>
<organism evidence="12">
    <name type="scientific">Pundamilia nyererei</name>
    <dbReference type="NCBI Taxonomy" id="303518"/>
    <lineage>
        <taxon>Eukaryota</taxon>
        <taxon>Metazoa</taxon>
        <taxon>Chordata</taxon>
        <taxon>Craniata</taxon>
        <taxon>Vertebrata</taxon>
        <taxon>Euteleostomi</taxon>
        <taxon>Actinopterygii</taxon>
        <taxon>Neopterygii</taxon>
        <taxon>Teleostei</taxon>
        <taxon>Neoteleostei</taxon>
        <taxon>Acanthomorphata</taxon>
        <taxon>Ovalentaria</taxon>
        <taxon>Cichlomorphae</taxon>
        <taxon>Cichliformes</taxon>
        <taxon>Cichlidae</taxon>
        <taxon>African cichlids</taxon>
        <taxon>Pseudocrenilabrinae</taxon>
        <taxon>Haplochromini</taxon>
        <taxon>Pundamilia</taxon>
    </lineage>
</organism>
<dbReference type="Pfam" id="PF00173">
    <property type="entry name" value="Cyt-b5"/>
    <property type="match status" value="1"/>
</dbReference>
<dbReference type="GO" id="GO:0016020">
    <property type="term" value="C:membrane"/>
    <property type="evidence" value="ECO:0007669"/>
    <property type="project" value="UniProtKB-SubCell"/>
</dbReference>
<dbReference type="AlphaFoldDB" id="A0A3B4G3Z7"/>
<dbReference type="GO" id="GO:0020037">
    <property type="term" value="F:heme binding"/>
    <property type="evidence" value="ECO:0007669"/>
    <property type="project" value="UniProtKB-UniRule"/>
</dbReference>
<dbReference type="CTD" id="80777"/>
<dbReference type="STRING" id="303518.ENSPNYP00000017595"/>
<keyword evidence="2 9" id="KW-0349">Heme</keyword>
<keyword evidence="13" id="KW-1185">Reference proteome</keyword>
<dbReference type="Gene3D" id="3.10.120.10">
    <property type="entry name" value="Cytochrome b5-like heme/steroid binding domain"/>
    <property type="match status" value="1"/>
</dbReference>
<evidence type="ECO:0000256" key="2">
    <source>
        <dbReference type="ARBA" id="ARBA00022617"/>
    </source>
</evidence>
<keyword evidence="7 9" id="KW-0472">Membrane</keyword>
<accession>A0A3B4G3Z7</accession>
<keyword evidence="9" id="KW-1133">Transmembrane helix</keyword>
<dbReference type="FunFam" id="3.10.120.10:FF:000002">
    <property type="entry name" value="Cytochrome b5 type B"/>
    <property type="match status" value="1"/>
</dbReference>
<comment type="similarity">
    <text evidence="8 9">Belongs to the cytochrome b5 family.</text>
</comment>
<dbReference type="GO" id="GO:0016491">
    <property type="term" value="F:oxidoreductase activity"/>
    <property type="evidence" value="ECO:0007669"/>
    <property type="project" value="Ensembl"/>
</dbReference>
<evidence type="ECO:0000256" key="5">
    <source>
        <dbReference type="ARBA" id="ARBA00022982"/>
    </source>
</evidence>
<protein>
    <submittedName>
        <fullName evidence="12 14">Cytochrome b5-like</fullName>
    </submittedName>
</protein>
<evidence type="ECO:0000256" key="4">
    <source>
        <dbReference type="ARBA" id="ARBA00022723"/>
    </source>
</evidence>
<keyword evidence="6 9" id="KW-0408">Iron</keyword>
<evidence type="ECO:0000256" key="7">
    <source>
        <dbReference type="ARBA" id="ARBA00023136"/>
    </source>
</evidence>
<feature type="transmembrane region" description="Helical" evidence="9">
    <location>
        <begin position="132"/>
        <end position="153"/>
    </location>
</feature>